<dbReference type="InterPro" id="IPR033664">
    <property type="entry name" value="Cmo5U_methylTrfase"/>
</dbReference>
<dbReference type="EMBL" id="AP021888">
    <property type="protein sequence ID" value="BBP42355.1"/>
    <property type="molecule type" value="Genomic_DNA"/>
</dbReference>
<feature type="binding site" evidence="1">
    <location>
        <position position="71"/>
    </location>
    <ligand>
        <name>S-adenosyl-L-methionine</name>
        <dbReference type="ChEBI" id="CHEBI:59789"/>
    </ligand>
</feature>
<evidence type="ECO:0000259" key="2">
    <source>
        <dbReference type="Pfam" id="PF08241"/>
    </source>
</evidence>
<dbReference type="HAMAP" id="MF_02057">
    <property type="entry name" value="tRNA_methyltr_CmoM"/>
    <property type="match status" value="1"/>
</dbReference>
<dbReference type="Gene3D" id="3.40.50.150">
    <property type="entry name" value="Vaccinia Virus protein VP39"/>
    <property type="match status" value="1"/>
</dbReference>
<dbReference type="GO" id="GO:0032259">
    <property type="term" value="P:methylation"/>
    <property type="evidence" value="ECO:0007669"/>
    <property type="project" value="UniProtKB-KW"/>
</dbReference>
<evidence type="ECO:0000313" key="3">
    <source>
        <dbReference type="EMBL" id="BBP42355.1"/>
    </source>
</evidence>
<feature type="binding site" evidence="1">
    <location>
        <position position="27"/>
    </location>
    <ligand>
        <name>S-adenosyl-L-methionine</name>
        <dbReference type="ChEBI" id="CHEBI:59789"/>
    </ligand>
</feature>
<dbReference type="Proteomes" id="UP000501466">
    <property type="component" value="Chromosome"/>
</dbReference>
<dbReference type="Pfam" id="PF08241">
    <property type="entry name" value="Methyltransf_11"/>
    <property type="match status" value="1"/>
</dbReference>
<feature type="binding site" evidence="1">
    <location>
        <begin position="98"/>
        <end position="99"/>
    </location>
    <ligand>
        <name>S-adenosyl-L-methionine</name>
        <dbReference type="ChEBI" id="CHEBI:59789"/>
    </ligand>
</feature>
<protein>
    <recommendedName>
        <fullName evidence="1">tRNA 5-carboxymethoxyuridine methyltransferase</fullName>
        <ecNumber evidence="1">2.1.1.-</ecNumber>
    </recommendedName>
    <alternativeName>
        <fullName evidence="1">cmo5U methyltransferase</fullName>
    </alternativeName>
</protein>
<comment type="function">
    <text evidence="1">Catalyzes the methylation of 5-carboxymethoxyuridine (cmo5U) to form 5-methoxycarbonylmethoxyuridine (mcmo5U) at position 34 in tRNAs.</text>
</comment>
<dbReference type="GO" id="GO:0008757">
    <property type="term" value="F:S-adenosylmethionine-dependent methyltransferase activity"/>
    <property type="evidence" value="ECO:0007669"/>
    <property type="project" value="InterPro"/>
</dbReference>
<accession>A0A6F8PJT2</accession>
<dbReference type="GO" id="GO:0097697">
    <property type="term" value="F:tRNA (5-carboxymethoxyuridine(34)-5-O)-methyltransferase activity"/>
    <property type="evidence" value="ECO:0007669"/>
    <property type="project" value="UniProtKB-UniRule"/>
</dbReference>
<keyword evidence="4" id="KW-1185">Reference proteome</keyword>
<reference evidence="4" key="1">
    <citation type="submission" date="2019-11" db="EMBL/GenBank/DDBJ databases">
        <title>Isolation and characterization of two novel species in the genus Thiomicrorhabdus.</title>
        <authorList>
            <person name="Mochizuki J."/>
            <person name="Kojima H."/>
            <person name="Fukui M."/>
        </authorList>
    </citation>
    <scope>NUCLEOTIDE SEQUENCE [LARGE SCALE GENOMIC DNA]</scope>
    <source>
        <strain evidence="4">AkT22</strain>
    </source>
</reference>
<organism evidence="3 4">
    <name type="scientific">Thiosulfativibrio zosterae</name>
    <dbReference type="NCBI Taxonomy" id="2675053"/>
    <lineage>
        <taxon>Bacteria</taxon>
        <taxon>Pseudomonadati</taxon>
        <taxon>Pseudomonadota</taxon>
        <taxon>Gammaproteobacteria</taxon>
        <taxon>Thiotrichales</taxon>
        <taxon>Piscirickettsiaceae</taxon>
        <taxon>Thiosulfativibrio</taxon>
    </lineage>
</organism>
<name>A0A6F8PJT2_9GAMM</name>
<evidence type="ECO:0000313" key="4">
    <source>
        <dbReference type="Proteomes" id="UP000501466"/>
    </source>
</evidence>
<dbReference type="KEGG" id="tzo:THMIRHAT_01010"/>
<comment type="catalytic activity">
    <reaction evidence="1">
        <text>5-carboxymethoxyuridine(34) in tRNA + S-adenosyl-L-methionine = 5-methoxycarbonylmethoxyuridine(34) in tRNA + S-adenosyl-L-homocysteine</text>
        <dbReference type="Rhea" id="RHEA:54080"/>
        <dbReference type="Rhea" id="RHEA-COMP:13383"/>
        <dbReference type="Rhea" id="RHEA-COMP:13781"/>
        <dbReference type="ChEBI" id="CHEBI:57856"/>
        <dbReference type="ChEBI" id="CHEBI:59789"/>
        <dbReference type="ChEBI" id="CHEBI:136879"/>
        <dbReference type="ChEBI" id="CHEBI:138053"/>
    </reaction>
</comment>
<keyword evidence="1" id="KW-0819">tRNA processing</keyword>
<feature type="binding site" evidence="1">
    <location>
        <position position="114"/>
    </location>
    <ligand>
        <name>S-adenosyl-L-methionine</name>
        <dbReference type="ChEBI" id="CHEBI:59789"/>
    </ligand>
</feature>
<sequence length="257" mass="30083">MQQDRNFDKLIHKFEKRVYDTRKGDWRLKLLKEDLAELHTQPPLQIWDAGCGFGQMGLWFAQAGHQLTLCDLSHKMLERAQQHFAQAYCPAQFLQGAAQDLAPQLDAFDLILSHAVLEWLAQPKESLQALADKVKPKGYLSLLYYNRNATVYTNVLKGDWRLEHILNDSYLGKGKNLTPPNPQYPEDVLAWLQDWDFEVQVETGIRVFHDYMTPEALAKTDMDELFALEYRYCRQPTYRHMGRYIHVLARKRETCHD</sequence>
<dbReference type="EC" id="2.1.1.-" evidence="1"/>
<dbReference type="GO" id="GO:0006400">
    <property type="term" value="P:tRNA modification"/>
    <property type="evidence" value="ECO:0007669"/>
    <property type="project" value="UniProtKB-UniRule"/>
</dbReference>
<feature type="domain" description="Methyltransferase type 11" evidence="2">
    <location>
        <begin position="48"/>
        <end position="141"/>
    </location>
</feature>
<dbReference type="RefSeq" id="WP_173289706.1">
    <property type="nucleotide sequence ID" value="NZ_AP021888.1"/>
</dbReference>
<keyword evidence="1 3" id="KW-0489">Methyltransferase</keyword>
<dbReference type="CDD" id="cd02440">
    <property type="entry name" value="AdoMet_MTases"/>
    <property type="match status" value="1"/>
</dbReference>
<dbReference type="AlphaFoldDB" id="A0A6F8PJT2"/>
<dbReference type="InterPro" id="IPR029063">
    <property type="entry name" value="SAM-dependent_MTases_sf"/>
</dbReference>
<proteinExistence type="inferred from homology"/>
<gene>
    <name evidence="1 3" type="primary">cmoM</name>
    <name evidence="3" type="ORF">THMIRHAT_01010</name>
</gene>
<dbReference type="InterPro" id="IPR013216">
    <property type="entry name" value="Methyltransf_11"/>
</dbReference>
<comment type="caution">
    <text evidence="1">Lacks conserved residue(s) required for the propagation of feature annotation.</text>
</comment>
<dbReference type="SUPFAM" id="SSF53335">
    <property type="entry name" value="S-adenosyl-L-methionine-dependent methyltransferases"/>
    <property type="match status" value="1"/>
</dbReference>
<evidence type="ECO:0000256" key="1">
    <source>
        <dbReference type="HAMAP-Rule" id="MF_02057"/>
    </source>
</evidence>
<comment type="similarity">
    <text evidence="1">Belongs to the class I-like SAM-binding methyltransferase superfamily. CmoM family.</text>
</comment>
<keyword evidence="1 3" id="KW-0808">Transferase</keyword>
<dbReference type="PANTHER" id="PTHR43861">
    <property type="entry name" value="TRANS-ACONITATE 2-METHYLTRANSFERASE-RELATED"/>
    <property type="match status" value="1"/>
</dbReference>
<keyword evidence="1" id="KW-0949">S-adenosyl-L-methionine</keyword>